<protein>
    <recommendedName>
        <fullName evidence="4">Lipoprotein</fullName>
    </recommendedName>
</protein>
<evidence type="ECO:0008006" key="4">
    <source>
        <dbReference type="Google" id="ProtNLM"/>
    </source>
</evidence>
<organism evidence="2 3">
    <name type="scientific">Pseudomonas pohangensis</name>
    <dbReference type="NCBI Taxonomy" id="364197"/>
    <lineage>
        <taxon>Bacteria</taxon>
        <taxon>Pseudomonadati</taxon>
        <taxon>Pseudomonadota</taxon>
        <taxon>Gammaproteobacteria</taxon>
        <taxon>Pseudomonadales</taxon>
        <taxon>Pseudomonadaceae</taxon>
        <taxon>Pseudomonas</taxon>
    </lineage>
</organism>
<evidence type="ECO:0000313" key="2">
    <source>
        <dbReference type="EMBL" id="SDU13193.1"/>
    </source>
</evidence>
<dbReference type="PROSITE" id="PS51257">
    <property type="entry name" value="PROKAR_LIPOPROTEIN"/>
    <property type="match status" value="1"/>
</dbReference>
<dbReference type="RefSeq" id="WP_090194549.1">
    <property type="nucleotide sequence ID" value="NZ_LT629785.1"/>
</dbReference>
<accession>A0A1H2G0R1</accession>
<dbReference type="AlphaFoldDB" id="A0A1H2G0R1"/>
<feature type="chain" id="PRO_5009274423" description="Lipoprotein" evidence="1">
    <location>
        <begin position="21"/>
        <end position="150"/>
    </location>
</feature>
<keyword evidence="1" id="KW-0732">Signal</keyword>
<gene>
    <name evidence="2" type="ORF">SAMN05216296_1957</name>
</gene>
<sequence>MEVRTTLLKCICLPAFALVAACGEQVGPKDAEVYSLMNASILESTAGLNQLECDAFRREIVSNGDLLIHAPCKYSINAEQHAKVSAYVEKTKAMPLAFGNPMETVRRSVAAELSLKKSDELNNHPLNVVLRYRQVANGGWDFFEVTEEGS</sequence>
<proteinExistence type="predicted"/>
<name>A0A1H2G0R1_9PSED</name>
<feature type="signal peptide" evidence="1">
    <location>
        <begin position="1"/>
        <end position="20"/>
    </location>
</feature>
<keyword evidence="3" id="KW-1185">Reference proteome</keyword>
<evidence type="ECO:0000313" key="3">
    <source>
        <dbReference type="Proteomes" id="UP000243232"/>
    </source>
</evidence>
<dbReference type="EMBL" id="LT629785">
    <property type="protein sequence ID" value="SDU13193.1"/>
    <property type="molecule type" value="Genomic_DNA"/>
</dbReference>
<evidence type="ECO:0000256" key="1">
    <source>
        <dbReference type="SAM" id="SignalP"/>
    </source>
</evidence>
<dbReference type="Proteomes" id="UP000243232">
    <property type="component" value="Chromosome I"/>
</dbReference>
<reference evidence="3" key="1">
    <citation type="submission" date="2016-10" db="EMBL/GenBank/DDBJ databases">
        <authorList>
            <person name="Varghese N."/>
            <person name="Submissions S."/>
        </authorList>
    </citation>
    <scope>NUCLEOTIDE SEQUENCE [LARGE SCALE GENOMIC DNA]</scope>
    <source>
        <strain evidence="3">DSM 17875</strain>
    </source>
</reference>